<dbReference type="InterPro" id="IPR003661">
    <property type="entry name" value="HisK_dim/P_dom"/>
</dbReference>
<keyword evidence="14" id="KW-1185">Reference proteome</keyword>
<evidence type="ECO:0000256" key="1">
    <source>
        <dbReference type="ARBA" id="ARBA00000085"/>
    </source>
</evidence>
<evidence type="ECO:0000313" key="13">
    <source>
        <dbReference type="EMBL" id="MCU6748174.1"/>
    </source>
</evidence>
<sequence length="296" mass="34026">MTFYLTCILCILNILLFWLSIKIWLLKKSAREIEAQFAARLQEDTNILISISSRDPAMQKLAAQINVQLKELRVQRHRFLQGDLELKEAVTNISHDLRTPLTAIFGYLDLLEKEETTETAECYLHIIRERSIVLRQLTEELFRYSVFSSLSKDVNYTTVILNHALEYSISAYYAALKQKKICPVISLPEEKIRRTLDFDMLLRIFANILSNVLKYSDGDLHITLKNTGEIIFSNHAVNMDEIQAKRLFDRFYTVETASRSTGLGLSIAKALTEQMHGTIDAVYQDGVLSIHLFFPA</sequence>
<dbReference type="PRINTS" id="PR00344">
    <property type="entry name" value="BCTRLSENSOR"/>
</dbReference>
<dbReference type="InterPro" id="IPR004358">
    <property type="entry name" value="Sig_transdc_His_kin-like_C"/>
</dbReference>
<dbReference type="RefSeq" id="WP_059069768.1">
    <property type="nucleotide sequence ID" value="NZ_JAOQJX010000017.1"/>
</dbReference>
<evidence type="ECO:0000256" key="6">
    <source>
        <dbReference type="ARBA" id="ARBA00022692"/>
    </source>
</evidence>
<dbReference type="Gene3D" id="1.10.287.130">
    <property type="match status" value="1"/>
</dbReference>
<keyword evidence="7 13" id="KW-0418">Kinase</keyword>
<keyword evidence="5" id="KW-0808">Transferase</keyword>
<dbReference type="InterPro" id="IPR036097">
    <property type="entry name" value="HisK_dim/P_sf"/>
</dbReference>
<dbReference type="Pfam" id="PF02518">
    <property type="entry name" value="HATPase_c"/>
    <property type="match status" value="1"/>
</dbReference>
<dbReference type="SUPFAM" id="SSF47384">
    <property type="entry name" value="Homodimeric domain of signal transducing histidine kinase"/>
    <property type="match status" value="1"/>
</dbReference>
<evidence type="ECO:0000256" key="3">
    <source>
        <dbReference type="ARBA" id="ARBA00012438"/>
    </source>
</evidence>
<dbReference type="Proteomes" id="UP001652394">
    <property type="component" value="Unassembled WGS sequence"/>
</dbReference>
<dbReference type="InterPro" id="IPR050398">
    <property type="entry name" value="HssS/ArlS-like"/>
</dbReference>
<comment type="catalytic activity">
    <reaction evidence="1">
        <text>ATP + protein L-histidine = ADP + protein N-phospho-L-histidine.</text>
        <dbReference type="EC" id="2.7.13.3"/>
    </reaction>
</comment>
<keyword evidence="10 11" id="KW-0472">Membrane</keyword>
<gene>
    <name evidence="13" type="ORF">OCV51_11005</name>
</gene>
<comment type="subcellular location">
    <subcellularLocation>
        <location evidence="2">Membrane</location>
        <topology evidence="2">Multi-pass membrane protein</topology>
    </subcellularLocation>
</comment>
<reference evidence="13 14" key="1">
    <citation type="journal article" date="2021" name="ISME Commun">
        <title>Automated analysis of genomic sequences facilitates high-throughput and comprehensive description of bacteria.</title>
        <authorList>
            <person name="Hitch T.C.A."/>
        </authorList>
    </citation>
    <scope>NUCLEOTIDE SEQUENCE [LARGE SCALE GENOMIC DNA]</scope>
    <source>
        <strain evidence="13 14">H2_18</strain>
    </source>
</reference>
<keyword evidence="4" id="KW-0597">Phosphoprotein</keyword>
<comment type="caution">
    <text evidence="13">The sequence shown here is derived from an EMBL/GenBank/DDBJ whole genome shotgun (WGS) entry which is preliminary data.</text>
</comment>
<dbReference type="Pfam" id="PF00512">
    <property type="entry name" value="HisKA"/>
    <property type="match status" value="1"/>
</dbReference>
<evidence type="ECO:0000256" key="9">
    <source>
        <dbReference type="ARBA" id="ARBA00023012"/>
    </source>
</evidence>
<evidence type="ECO:0000256" key="11">
    <source>
        <dbReference type="SAM" id="Phobius"/>
    </source>
</evidence>
<feature type="transmembrane region" description="Helical" evidence="11">
    <location>
        <begin position="6"/>
        <end position="25"/>
    </location>
</feature>
<evidence type="ECO:0000256" key="10">
    <source>
        <dbReference type="ARBA" id="ARBA00023136"/>
    </source>
</evidence>
<feature type="domain" description="Histidine kinase" evidence="12">
    <location>
        <begin position="92"/>
        <end position="296"/>
    </location>
</feature>
<dbReference type="InterPro" id="IPR003594">
    <property type="entry name" value="HATPase_dom"/>
</dbReference>
<evidence type="ECO:0000256" key="8">
    <source>
        <dbReference type="ARBA" id="ARBA00022989"/>
    </source>
</evidence>
<dbReference type="PROSITE" id="PS50109">
    <property type="entry name" value="HIS_KIN"/>
    <property type="match status" value="1"/>
</dbReference>
<evidence type="ECO:0000256" key="2">
    <source>
        <dbReference type="ARBA" id="ARBA00004141"/>
    </source>
</evidence>
<evidence type="ECO:0000313" key="14">
    <source>
        <dbReference type="Proteomes" id="UP001652394"/>
    </source>
</evidence>
<name>A0ABT2TD19_9FIRM</name>
<dbReference type="Gene3D" id="3.30.565.10">
    <property type="entry name" value="Histidine kinase-like ATPase, C-terminal domain"/>
    <property type="match status" value="1"/>
</dbReference>
<dbReference type="GO" id="GO:0016301">
    <property type="term" value="F:kinase activity"/>
    <property type="evidence" value="ECO:0007669"/>
    <property type="project" value="UniProtKB-KW"/>
</dbReference>
<keyword evidence="9" id="KW-0902">Two-component regulatory system</keyword>
<protein>
    <recommendedName>
        <fullName evidence="3">histidine kinase</fullName>
        <ecNumber evidence="3">2.7.13.3</ecNumber>
    </recommendedName>
</protein>
<evidence type="ECO:0000259" key="12">
    <source>
        <dbReference type="PROSITE" id="PS50109"/>
    </source>
</evidence>
<dbReference type="SMART" id="SM00388">
    <property type="entry name" value="HisKA"/>
    <property type="match status" value="1"/>
</dbReference>
<dbReference type="PANTHER" id="PTHR45528">
    <property type="entry name" value="SENSOR HISTIDINE KINASE CPXA"/>
    <property type="match status" value="1"/>
</dbReference>
<keyword evidence="8 11" id="KW-1133">Transmembrane helix</keyword>
<dbReference type="InterPro" id="IPR005467">
    <property type="entry name" value="His_kinase_dom"/>
</dbReference>
<proteinExistence type="predicted"/>
<dbReference type="InterPro" id="IPR036890">
    <property type="entry name" value="HATPase_C_sf"/>
</dbReference>
<evidence type="ECO:0000256" key="4">
    <source>
        <dbReference type="ARBA" id="ARBA00022553"/>
    </source>
</evidence>
<dbReference type="SMART" id="SM00387">
    <property type="entry name" value="HATPase_c"/>
    <property type="match status" value="1"/>
</dbReference>
<evidence type="ECO:0000256" key="7">
    <source>
        <dbReference type="ARBA" id="ARBA00022777"/>
    </source>
</evidence>
<dbReference type="EMBL" id="JAOQJX010000017">
    <property type="protein sequence ID" value="MCU6748174.1"/>
    <property type="molecule type" value="Genomic_DNA"/>
</dbReference>
<dbReference type="EC" id="2.7.13.3" evidence="3"/>
<dbReference type="CDD" id="cd00082">
    <property type="entry name" value="HisKA"/>
    <property type="match status" value="1"/>
</dbReference>
<dbReference type="SUPFAM" id="SSF55874">
    <property type="entry name" value="ATPase domain of HSP90 chaperone/DNA topoisomerase II/histidine kinase"/>
    <property type="match status" value="1"/>
</dbReference>
<evidence type="ECO:0000256" key="5">
    <source>
        <dbReference type="ARBA" id="ARBA00022679"/>
    </source>
</evidence>
<keyword evidence="6 11" id="KW-0812">Transmembrane</keyword>
<dbReference type="PANTHER" id="PTHR45528:SF8">
    <property type="entry name" value="HISTIDINE KINASE"/>
    <property type="match status" value="1"/>
</dbReference>
<accession>A0ABT2TD19</accession>
<organism evidence="13 14">
    <name type="scientific">Faecalicatena acetigenes</name>
    <dbReference type="NCBI Taxonomy" id="2981790"/>
    <lineage>
        <taxon>Bacteria</taxon>
        <taxon>Bacillati</taxon>
        <taxon>Bacillota</taxon>
        <taxon>Clostridia</taxon>
        <taxon>Lachnospirales</taxon>
        <taxon>Lachnospiraceae</taxon>
        <taxon>Faecalicatena</taxon>
    </lineage>
</organism>